<gene>
    <name evidence="3" type="ORF">CmeUKMEL1_08145</name>
</gene>
<protein>
    <recommendedName>
        <fullName evidence="5">Integral membrane protein</fullName>
    </recommendedName>
</protein>
<evidence type="ECO:0008006" key="5">
    <source>
        <dbReference type="Google" id="ProtNLM"/>
    </source>
</evidence>
<dbReference type="VEuPathDB" id="CryptoDB:CmeUKMEL1_08145"/>
<feature type="compositionally biased region" description="Low complexity" evidence="1">
    <location>
        <begin position="603"/>
        <end position="618"/>
    </location>
</feature>
<feature type="region of interest" description="Disordered" evidence="1">
    <location>
        <begin position="582"/>
        <end position="646"/>
    </location>
</feature>
<sequence length="646" mass="72502">MRLKNWCILSIFILLIKSLNYACFASNGEFNSLTLASYTQQNQQRITALATYKKKINESNKKIFRQKRIISKILQAQKENNQTGFNSNSKAARISDRHQDAIVVANGSNNKSSASNNDELEKKLSEVVVSLLDEQAKFANLILKRVIMFWDPSLNFGIDISSKGALERGFLDMLGLGDKQIWNESNYGGKLISATDSENRIQEPLSKLISLSELYRYLMMCNYLHIIGSIYRHAKNFERTVRSRLRLFKKMRDRLVNTRDSLAIMLNTDLPDDVNLPHPIYPPCYLNMAENCNEEIYNQILNEIAFFKVVQDENKELSIRIRDGSCGNHEVTGCTFCEIKKARISLIEWAFNDIQSDLTRLERDLKLCQETIKRNNGGDPSASKFSRGGGGFESNLSYNVSDSSESALGYGSGELSNDQDEASSFHILSGGSENNARSAGNMNRRSRTHSITEIKRYKRRSFHHKTSKRISKRRFLKSRRTRTIRRSKGHDPDSFLEDNNGDGGLNTSNTHKSQIHSTDSKSSNSPSGSKSDFNRRRSISGGGKQTIENGDLGIFSPSLSTSETSNSLSVCEYESEIDTCSPFNSETNSSTNAPEIHGSICPKSTASSETKKSSLSASDESIQSLKTDVPQSPPPITHNSKKSNRW</sequence>
<feature type="compositionally biased region" description="Polar residues" evidence="1">
    <location>
        <begin position="431"/>
        <end position="443"/>
    </location>
</feature>
<feature type="signal peptide" evidence="2">
    <location>
        <begin position="1"/>
        <end position="22"/>
    </location>
</feature>
<keyword evidence="2" id="KW-0732">Signal</keyword>
<comment type="caution">
    <text evidence="3">The sequence shown here is derived from an EMBL/GenBank/DDBJ whole genome shotgun (WGS) entry which is preliminary data.</text>
</comment>
<organism evidence="3 4">
    <name type="scientific">Cryptosporidium meleagridis</name>
    <dbReference type="NCBI Taxonomy" id="93969"/>
    <lineage>
        <taxon>Eukaryota</taxon>
        <taxon>Sar</taxon>
        <taxon>Alveolata</taxon>
        <taxon>Apicomplexa</taxon>
        <taxon>Conoidasida</taxon>
        <taxon>Coccidia</taxon>
        <taxon>Eucoccidiorida</taxon>
        <taxon>Eimeriorina</taxon>
        <taxon>Cryptosporidiidae</taxon>
        <taxon>Cryptosporidium</taxon>
    </lineage>
</organism>
<dbReference type="AlphaFoldDB" id="A0A2P4Z0J8"/>
<keyword evidence="4" id="KW-1185">Reference proteome</keyword>
<evidence type="ECO:0000256" key="2">
    <source>
        <dbReference type="SAM" id="SignalP"/>
    </source>
</evidence>
<dbReference type="Proteomes" id="UP000236928">
    <property type="component" value="Unassembled WGS sequence"/>
</dbReference>
<feature type="compositionally biased region" description="Polar residues" evidence="1">
    <location>
        <begin position="505"/>
        <end position="516"/>
    </location>
</feature>
<feature type="compositionally biased region" description="Low complexity" evidence="1">
    <location>
        <begin position="520"/>
        <end position="531"/>
    </location>
</feature>
<feature type="region of interest" description="Disordered" evidence="1">
    <location>
        <begin position="425"/>
        <end position="562"/>
    </location>
</feature>
<name>A0A2P4Z0J8_9CRYT</name>
<evidence type="ECO:0000256" key="1">
    <source>
        <dbReference type="SAM" id="MobiDB-lite"/>
    </source>
</evidence>
<dbReference type="EMBL" id="JIBK01000016">
    <property type="protein sequence ID" value="POM83588.1"/>
    <property type="molecule type" value="Genomic_DNA"/>
</dbReference>
<evidence type="ECO:0000313" key="3">
    <source>
        <dbReference type="EMBL" id="POM83588.1"/>
    </source>
</evidence>
<proteinExistence type="predicted"/>
<feature type="compositionally biased region" description="Polar residues" evidence="1">
    <location>
        <begin position="619"/>
        <end position="630"/>
    </location>
</feature>
<accession>A0A2P4Z0J8</accession>
<feature type="chain" id="PRO_5015176264" description="Integral membrane protein" evidence="2">
    <location>
        <begin position="23"/>
        <end position="646"/>
    </location>
</feature>
<feature type="compositionally biased region" description="Basic residues" evidence="1">
    <location>
        <begin position="456"/>
        <end position="488"/>
    </location>
</feature>
<dbReference type="OrthoDB" id="343276at2759"/>
<evidence type="ECO:0000313" key="4">
    <source>
        <dbReference type="Proteomes" id="UP000236928"/>
    </source>
</evidence>
<feature type="compositionally biased region" description="Polar residues" evidence="1">
    <location>
        <begin position="582"/>
        <end position="593"/>
    </location>
</feature>
<reference evidence="3 4" key="1">
    <citation type="submission" date="2014-04" db="EMBL/GenBank/DDBJ databases">
        <title>Comparative Genomics of Cryptosporidium Species.</title>
        <authorList>
            <person name="Silva J.C."/>
            <person name="Su Q."/>
            <person name="Chalmers R."/>
            <person name="Chibucos M.C."/>
            <person name="Elwin K."/>
            <person name="Godinez A."/>
            <person name="Guo F."/>
            <person name="Huynh K."/>
            <person name="Orvis J."/>
            <person name="Ott S."/>
            <person name="Sadzewicz L."/>
            <person name="Sengamalay N."/>
            <person name="Shetty A."/>
            <person name="Sun M."/>
            <person name="Tallon L."/>
            <person name="Xiao L."/>
            <person name="Zhang H."/>
            <person name="Fraser C.M."/>
            <person name="Zhu G."/>
            <person name="Kissinger J."/>
            <person name="Widmer G."/>
        </authorList>
    </citation>
    <scope>NUCLEOTIDE SEQUENCE [LARGE SCALE GENOMIC DNA]</scope>
    <source>
        <strain evidence="3 4">UKMEL1</strain>
    </source>
</reference>